<dbReference type="SMART" id="SM00320">
    <property type="entry name" value="WD40"/>
    <property type="match status" value="1"/>
</dbReference>
<keyword evidence="2" id="KW-0732">Signal</keyword>
<dbReference type="STRING" id="409849.ENSPMGP00000005257"/>
<accession>A0A3B3ZKU6</accession>
<evidence type="ECO:0000313" key="4">
    <source>
        <dbReference type="Proteomes" id="UP000261520"/>
    </source>
</evidence>
<feature type="repeat" description="WD" evidence="1">
    <location>
        <begin position="38"/>
        <end position="79"/>
    </location>
</feature>
<sequence>FALPVFWLVLVVHCVCSVASDHSVGLLSLKERKCIMLASRHLFPIQVIKWRPADDYLVVGCSDGSVYVWQMDTGQPLSASQTLL</sequence>
<reference evidence="3" key="1">
    <citation type="submission" date="2025-08" db="UniProtKB">
        <authorList>
            <consortium name="Ensembl"/>
        </authorList>
    </citation>
    <scope>IDENTIFICATION</scope>
</reference>
<dbReference type="Ensembl" id="ENSPMGT00000005576.1">
    <property type="protein sequence ID" value="ENSPMGP00000005257.1"/>
    <property type="gene ID" value="ENSPMGG00000004420.1"/>
</dbReference>
<evidence type="ECO:0000256" key="2">
    <source>
        <dbReference type="SAM" id="SignalP"/>
    </source>
</evidence>
<dbReference type="PANTHER" id="PTHR44099">
    <property type="entry name" value="RABCONNECTIN-3B, ISOFORM A"/>
    <property type="match status" value="1"/>
</dbReference>
<dbReference type="GO" id="GO:0005737">
    <property type="term" value="C:cytoplasm"/>
    <property type="evidence" value="ECO:0007669"/>
    <property type="project" value="TreeGrafter"/>
</dbReference>
<evidence type="ECO:0000256" key="1">
    <source>
        <dbReference type="PROSITE-ProRule" id="PRU00221"/>
    </source>
</evidence>
<dbReference type="SUPFAM" id="SSF50998">
    <property type="entry name" value="Quinoprotein alcohol dehydrogenase-like"/>
    <property type="match status" value="1"/>
</dbReference>
<dbReference type="AlphaFoldDB" id="A0A3B3ZKU6"/>
<dbReference type="InterPro" id="IPR011047">
    <property type="entry name" value="Quinoprotein_ADH-like_sf"/>
</dbReference>
<name>A0A3B3ZKU6_9GOBI</name>
<evidence type="ECO:0000313" key="3">
    <source>
        <dbReference type="Ensembl" id="ENSPMGP00000005257.1"/>
    </source>
</evidence>
<dbReference type="Gene3D" id="2.130.10.10">
    <property type="entry name" value="YVTN repeat-like/Quinoprotein amine dehydrogenase"/>
    <property type="match status" value="1"/>
</dbReference>
<protein>
    <submittedName>
        <fullName evidence="3">Uncharacterized protein</fullName>
    </submittedName>
</protein>
<organism evidence="3 4">
    <name type="scientific">Periophthalmus magnuspinnatus</name>
    <dbReference type="NCBI Taxonomy" id="409849"/>
    <lineage>
        <taxon>Eukaryota</taxon>
        <taxon>Metazoa</taxon>
        <taxon>Chordata</taxon>
        <taxon>Craniata</taxon>
        <taxon>Vertebrata</taxon>
        <taxon>Euteleostomi</taxon>
        <taxon>Actinopterygii</taxon>
        <taxon>Neopterygii</taxon>
        <taxon>Teleostei</taxon>
        <taxon>Neoteleostei</taxon>
        <taxon>Acanthomorphata</taxon>
        <taxon>Gobiaria</taxon>
        <taxon>Gobiiformes</taxon>
        <taxon>Gobioidei</taxon>
        <taxon>Gobiidae</taxon>
        <taxon>Oxudercinae</taxon>
        <taxon>Periophthalmus</taxon>
    </lineage>
</organism>
<reference evidence="3" key="2">
    <citation type="submission" date="2025-09" db="UniProtKB">
        <authorList>
            <consortium name="Ensembl"/>
        </authorList>
    </citation>
    <scope>IDENTIFICATION</scope>
</reference>
<dbReference type="PANTHER" id="PTHR44099:SF3">
    <property type="entry name" value="WD REPEAT-CONTAINING PROTEIN 7"/>
    <property type="match status" value="1"/>
</dbReference>
<keyword evidence="1" id="KW-0853">WD repeat</keyword>
<proteinExistence type="predicted"/>
<dbReference type="PROSITE" id="PS50294">
    <property type="entry name" value="WD_REPEATS_REGION"/>
    <property type="match status" value="1"/>
</dbReference>
<feature type="chain" id="PRO_5017177452" evidence="2">
    <location>
        <begin position="18"/>
        <end position="84"/>
    </location>
</feature>
<dbReference type="InterPro" id="IPR049916">
    <property type="entry name" value="WDR72-like"/>
</dbReference>
<dbReference type="Proteomes" id="UP000261520">
    <property type="component" value="Unplaced"/>
</dbReference>
<dbReference type="PROSITE" id="PS50082">
    <property type="entry name" value="WD_REPEATS_2"/>
    <property type="match status" value="1"/>
</dbReference>
<feature type="signal peptide" evidence="2">
    <location>
        <begin position="1"/>
        <end position="17"/>
    </location>
</feature>
<dbReference type="InterPro" id="IPR001680">
    <property type="entry name" value="WD40_rpt"/>
</dbReference>
<dbReference type="InterPro" id="IPR015943">
    <property type="entry name" value="WD40/YVTN_repeat-like_dom_sf"/>
</dbReference>
<keyword evidence="4" id="KW-1185">Reference proteome</keyword>